<dbReference type="AlphaFoldDB" id="A0A9D4RAF8"/>
<keyword evidence="1" id="KW-0732">Signal</keyword>
<reference evidence="2" key="2">
    <citation type="submission" date="2020-11" db="EMBL/GenBank/DDBJ databases">
        <authorList>
            <person name="McCartney M.A."/>
            <person name="Auch B."/>
            <person name="Kono T."/>
            <person name="Mallez S."/>
            <person name="Becker A."/>
            <person name="Gohl D.M."/>
            <person name="Silverstein K.A.T."/>
            <person name="Koren S."/>
            <person name="Bechman K.B."/>
            <person name="Herman A."/>
            <person name="Abrahante J.E."/>
            <person name="Garbe J."/>
        </authorList>
    </citation>
    <scope>NUCLEOTIDE SEQUENCE</scope>
    <source>
        <strain evidence="2">Duluth1</strain>
        <tissue evidence="2">Whole animal</tissue>
    </source>
</reference>
<dbReference type="EMBL" id="JAIWYP010000003">
    <property type="protein sequence ID" value="KAH3859532.1"/>
    <property type="molecule type" value="Genomic_DNA"/>
</dbReference>
<name>A0A9D4RAF8_DREPO</name>
<protein>
    <submittedName>
        <fullName evidence="2">Uncharacterized protein</fullName>
    </submittedName>
</protein>
<keyword evidence="3" id="KW-1185">Reference proteome</keyword>
<organism evidence="2 3">
    <name type="scientific">Dreissena polymorpha</name>
    <name type="common">Zebra mussel</name>
    <name type="synonym">Mytilus polymorpha</name>
    <dbReference type="NCBI Taxonomy" id="45954"/>
    <lineage>
        <taxon>Eukaryota</taxon>
        <taxon>Metazoa</taxon>
        <taxon>Spiralia</taxon>
        <taxon>Lophotrochozoa</taxon>
        <taxon>Mollusca</taxon>
        <taxon>Bivalvia</taxon>
        <taxon>Autobranchia</taxon>
        <taxon>Heteroconchia</taxon>
        <taxon>Euheterodonta</taxon>
        <taxon>Imparidentia</taxon>
        <taxon>Neoheterodontei</taxon>
        <taxon>Myida</taxon>
        <taxon>Dreissenoidea</taxon>
        <taxon>Dreissenidae</taxon>
        <taxon>Dreissena</taxon>
    </lineage>
</organism>
<proteinExistence type="predicted"/>
<sequence>MESMKLSYDIFMLMLCFSAADCLSCEVSVCLTCIVYGTPVQYNPEIHLCCEGIYPRVQNGHEMRCCIADNKRNKCLKQTSRETKSVLKDDADDITNGSYKGHRKNMKYIEKTQMFDDELITEIRKVIETDKRRNSNVTEQSVAGSTKCPLCITGNYRGHIDCKKRIQLNVILKKIQSIKHGILLLDVEVKYPRVRAGKRFQIKTRVDCRKCFRGGAAYVIFTNRWVNTLPIKSRLTERDVIVRKYQLSSFSCKIDRWAKRY</sequence>
<comment type="caution">
    <text evidence="2">The sequence shown here is derived from an EMBL/GenBank/DDBJ whole genome shotgun (WGS) entry which is preliminary data.</text>
</comment>
<accession>A0A9D4RAF8</accession>
<feature type="signal peptide" evidence="1">
    <location>
        <begin position="1"/>
        <end position="22"/>
    </location>
</feature>
<gene>
    <name evidence="2" type="ORF">DPMN_102349</name>
</gene>
<feature type="chain" id="PRO_5039346790" evidence="1">
    <location>
        <begin position="23"/>
        <end position="261"/>
    </location>
</feature>
<dbReference type="Proteomes" id="UP000828390">
    <property type="component" value="Unassembled WGS sequence"/>
</dbReference>
<evidence type="ECO:0000313" key="3">
    <source>
        <dbReference type="Proteomes" id="UP000828390"/>
    </source>
</evidence>
<evidence type="ECO:0000256" key="1">
    <source>
        <dbReference type="SAM" id="SignalP"/>
    </source>
</evidence>
<evidence type="ECO:0000313" key="2">
    <source>
        <dbReference type="EMBL" id="KAH3859532.1"/>
    </source>
</evidence>
<reference evidence="2" key="1">
    <citation type="journal article" date="2019" name="bioRxiv">
        <title>The Genome of the Zebra Mussel, Dreissena polymorpha: A Resource for Invasive Species Research.</title>
        <authorList>
            <person name="McCartney M.A."/>
            <person name="Auch B."/>
            <person name="Kono T."/>
            <person name="Mallez S."/>
            <person name="Zhang Y."/>
            <person name="Obille A."/>
            <person name="Becker A."/>
            <person name="Abrahante J.E."/>
            <person name="Garbe J."/>
            <person name="Badalamenti J.P."/>
            <person name="Herman A."/>
            <person name="Mangelson H."/>
            <person name="Liachko I."/>
            <person name="Sullivan S."/>
            <person name="Sone E.D."/>
            <person name="Koren S."/>
            <person name="Silverstein K.A.T."/>
            <person name="Beckman K.B."/>
            <person name="Gohl D.M."/>
        </authorList>
    </citation>
    <scope>NUCLEOTIDE SEQUENCE</scope>
    <source>
        <strain evidence="2">Duluth1</strain>
        <tissue evidence="2">Whole animal</tissue>
    </source>
</reference>